<accession>A0A6J5ED05</accession>
<reference evidence="2 3" key="1">
    <citation type="submission" date="2020-04" db="EMBL/GenBank/DDBJ databases">
        <authorList>
            <person name="De Canck E."/>
        </authorList>
    </citation>
    <scope>NUCLEOTIDE SEQUENCE [LARGE SCALE GENOMIC DNA]</scope>
    <source>
        <strain evidence="2 3">LMG 29660</strain>
    </source>
</reference>
<dbReference type="RefSeq" id="WP_165765552.1">
    <property type="nucleotide sequence ID" value="NZ_CADIKG010000015.1"/>
</dbReference>
<evidence type="ECO:0000313" key="3">
    <source>
        <dbReference type="Proteomes" id="UP000494135"/>
    </source>
</evidence>
<feature type="region of interest" description="Disordered" evidence="1">
    <location>
        <begin position="33"/>
        <end position="55"/>
    </location>
</feature>
<name>A0A6J5ED05_9BURK</name>
<evidence type="ECO:0000256" key="1">
    <source>
        <dbReference type="SAM" id="MobiDB-lite"/>
    </source>
</evidence>
<protein>
    <submittedName>
        <fullName evidence="2">Uncharacterized protein</fullName>
    </submittedName>
</protein>
<dbReference type="AlphaFoldDB" id="A0A6J5ED05"/>
<proteinExistence type="predicted"/>
<dbReference type="Proteomes" id="UP000494135">
    <property type="component" value="Unassembled WGS sequence"/>
</dbReference>
<organism evidence="2 3">
    <name type="scientific">Burkholderia puraquae</name>
    <dbReference type="NCBI Taxonomy" id="1904757"/>
    <lineage>
        <taxon>Bacteria</taxon>
        <taxon>Pseudomonadati</taxon>
        <taxon>Pseudomonadota</taxon>
        <taxon>Betaproteobacteria</taxon>
        <taxon>Burkholderiales</taxon>
        <taxon>Burkholderiaceae</taxon>
        <taxon>Burkholderia</taxon>
        <taxon>Burkholderia cepacia complex</taxon>
    </lineage>
</organism>
<evidence type="ECO:0000313" key="2">
    <source>
        <dbReference type="EMBL" id="CAB3764500.1"/>
    </source>
</evidence>
<gene>
    <name evidence="2" type="ORF">LMG29660_04990</name>
</gene>
<sequence>MRSQQNEIQPLDVLRGSVMRYGNPVDPIEESAWKASQRDTRNEGVRADTYIETPR</sequence>
<dbReference type="EMBL" id="CADIKG010000015">
    <property type="protein sequence ID" value="CAB3764500.1"/>
    <property type="molecule type" value="Genomic_DNA"/>
</dbReference>
<feature type="compositionally biased region" description="Basic and acidic residues" evidence="1">
    <location>
        <begin position="36"/>
        <end position="46"/>
    </location>
</feature>